<dbReference type="EMBL" id="ACYG01000025">
    <property type="protein sequence ID" value="EEV17416.1"/>
    <property type="molecule type" value="Genomic_DNA"/>
</dbReference>
<organism evidence="1 2">
    <name type="scientific">Campylobacter gracilis RM3268</name>
    <dbReference type="NCBI Taxonomy" id="553220"/>
    <lineage>
        <taxon>Bacteria</taxon>
        <taxon>Pseudomonadati</taxon>
        <taxon>Campylobacterota</taxon>
        <taxon>Epsilonproteobacteria</taxon>
        <taxon>Campylobacterales</taxon>
        <taxon>Campylobacteraceae</taxon>
        <taxon>Campylobacter</taxon>
    </lineage>
</organism>
<sequence length="61" mass="6852">MNEVDKILKDATKIANELYPTYGHVQTPIEALSFYHQRKPQTSSRRSMGPARACACAAAKW</sequence>
<accession>C8PI26</accession>
<evidence type="ECO:0000313" key="1">
    <source>
        <dbReference type="EMBL" id="EEV17416.1"/>
    </source>
</evidence>
<comment type="caution">
    <text evidence="1">The sequence shown here is derived from an EMBL/GenBank/DDBJ whole genome shotgun (WGS) entry which is preliminary data.</text>
</comment>
<gene>
    <name evidence="1" type="ORF">CAMGR0001_0007</name>
</gene>
<dbReference type="Proteomes" id="UP000005709">
    <property type="component" value="Unassembled WGS sequence"/>
</dbReference>
<name>C8PI26_9BACT</name>
<dbReference type="AlphaFoldDB" id="C8PI26"/>
<proteinExistence type="predicted"/>
<dbReference type="RefSeq" id="WP_005871422.1">
    <property type="nucleotide sequence ID" value="NZ_ACYG01000025.1"/>
</dbReference>
<keyword evidence="2" id="KW-1185">Reference proteome</keyword>
<protein>
    <submittedName>
        <fullName evidence="1">Uncharacterized protein</fullName>
    </submittedName>
</protein>
<reference evidence="1 2" key="1">
    <citation type="submission" date="2009-07" db="EMBL/GenBank/DDBJ databases">
        <authorList>
            <person name="Madupu R."/>
            <person name="Sebastian Y."/>
            <person name="Durkin A.S."/>
            <person name="Torralba M."/>
            <person name="Methe B."/>
            <person name="Sutton G.G."/>
            <person name="Strausberg R.L."/>
            <person name="Nelson K.E."/>
        </authorList>
    </citation>
    <scope>NUCLEOTIDE SEQUENCE [LARGE SCALE GENOMIC DNA]</scope>
    <source>
        <strain evidence="1 2">RM3268</strain>
    </source>
</reference>
<evidence type="ECO:0000313" key="2">
    <source>
        <dbReference type="Proteomes" id="UP000005709"/>
    </source>
</evidence>